<evidence type="ECO:0000313" key="3">
    <source>
        <dbReference type="Proteomes" id="UP001165122"/>
    </source>
</evidence>
<accession>A0A9W6ZF01</accession>
<protein>
    <recommendedName>
        <fullName evidence="1">NadR/Ttd14 AAA domain-containing protein</fullName>
    </recommendedName>
</protein>
<dbReference type="Proteomes" id="UP001165122">
    <property type="component" value="Unassembled WGS sequence"/>
</dbReference>
<reference evidence="3" key="1">
    <citation type="journal article" date="2023" name="Commun. Biol.">
        <title>Genome analysis of Parmales, the sister group of diatoms, reveals the evolutionary specialization of diatoms from phago-mixotrophs to photoautotrophs.</title>
        <authorList>
            <person name="Ban H."/>
            <person name="Sato S."/>
            <person name="Yoshikawa S."/>
            <person name="Yamada K."/>
            <person name="Nakamura Y."/>
            <person name="Ichinomiya M."/>
            <person name="Sato N."/>
            <person name="Blanc-Mathieu R."/>
            <person name="Endo H."/>
            <person name="Kuwata A."/>
            <person name="Ogata H."/>
        </authorList>
    </citation>
    <scope>NUCLEOTIDE SEQUENCE [LARGE SCALE GENOMIC DNA]</scope>
    <source>
        <strain evidence="3">NIES 3700</strain>
    </source>
</reference>
<dbReference type="Gene3D" id="3.40.50.300">
    <property type="entry name" value="P-loop containing nucleotide triphosphate hydrolases"/>
    <property type="match status" value="1"/>
</dbReference>
<evidence type="ECO:0000259" key="1">
    <source>
        <dbReference type="Pfam" id="PF13521"/>
    </source>
</evidence>
<dbReference type="AlphaFoldDB" id="A0A9W6ZF01"/>
<feature type="domain" description="NadR/Ttd14 AAA" evidence="1">
    <location>
        <begin position="4"/>
        <end position="166"/>
    </location>
</feature>
<comment type="caution">
    <text evidence="2">The sequence shown here is derived from an EMBL/GenBank/DDBJ whole genome shotgun (WGS) entry which is preliminary data.</text>
</comment>
<name>A0A9W6ZF01_9STRA</name>
<organism evidence="2 3">
    <name type="scientific">Triparma laevis f. longispina</name>
    <dbReference type="NCBI Taxonomy" id="1714387"/>
    <lineage>
        <taxon>Eukaryota</taxon>
        <taxon>Sar</taxon>
        <taxon>Stramenopiles</taxon>
        <taxon>Ochrophyta</taxon>
        <taxon>Bolidophyceae</taxon>
        <taxon>Parmales</taxon>
        <taxon>Triparmaceae</taxon>
        <taxon>Triparma</taxon>
    </lineage>
</organism>
<sequence length="259" mass="29375">MIVICLEGCHGCGKSTLTELFFSLGYQTLDEAFLNMPSVPSMSPQTMLMESVWIGNWFVRLLNLAEDKNNDQVFIADRSPFSAVCYAGKHGKLLEPVIRAQMDEVLAAANIEIYSVHLEVDSEILWSRISSRLIQEPGRVAYDEDKREHMDKINEFYEGFEWDFTVDNSGEDGRKVVDDILKGVGELSEKFKEYNQLNSTCLKDLKSEQPKTSAVTPIPNKKLEDKFNDCVLIDEEKKEKEELYAVASPTTVVTAWLEA</sequence>
<dbReference type="InterPro" id="IPR038727">
    <property type="entry name" value="NadR/Ttd14_AAA_dom"/>
</dbReference>
<dbReference type="EMBL" id="BRXW01000402">
    <property type="protein sequence ID" value="GMH51261.1"/>
    <property type="molecule type" value="Genomic_DNA"/>
</dbReference>
<keyword evidence="3" id="KW-1185">Reference proteome</keyword>
<dbReference type="Pfam" id="PF13521">
    <property type="entry name" value="AAA_28"/>
    <property type="match status" value="1"/>
</dbReference>
<proteinExistence type="predicted"/>
<gene>
    <name evidence="2" type="ORF">TrLO_g8355</name>
</gene>
<dbReference type="OrthoDB" id="15417at2759"/>
<dbReference type="SUPFAM" id="SSF52540">
    <property type="entry name" value="P-loop containing nucleoside triphosphate hydrolases"/>
    <property type="match status" value="1"/>
</dbReference>
<evidence type="ECO:0000313" key="2">
    <source>
        <dbReference type="EMBL" id="GMH51261.1"/>
    </source>
</evidence>
<dbReference type="InterPro" id="IPR027417">
    <property type="entry name" value="P-loop_NTPase"/>
</dbReference>